<dbReference type="Proteomes" id="UP001597479">
    <property type="component" value="Unassembled WGS sequence"/>
</dbReference>
<organism evidence="2 3">
    <name type="scientific">Promicromonospora vindobonensis</name>
    <dbReference type="NCBI Taxonomy" id="195748"/>
    <lineage>
        <taxon>Bacteria</taxon>
        <taxon>Bacillati</taxon>
        <taxon>Actinomycetota</taxon>
        <taxon>Actinomycetes</taxon>
        <taxon>Micrococcales</taxon>
        <taxon>Promicromonosporaceae</taxon>
        <taxon>Promicromonospora</taxon>
    </lineage>
</organism>
<keyword evidence="3" id="KW-1185">Reference proteome</keyword>
<feature type="compositionally biased region" description="Polar residues" evidence="1">
    <location>
        <begin position="98"/>
        <end position="116"/>
    </location>
</feature>
<accession>A0ABW5W1F2</accession>
<name>A0ABW5W1F2_9MICO</name>
<proteinExistence type="predicted"/>
<evidence type="ECO:0000313" key="3">
    <source>
        <dbReference type="Proteomes" id="UP001597479"/>
    </source>
</evidence>
<evidence type="ECO:0000256" key="1">
    <source>
        <dbReference type="SAM" id="MobiDB-lite"/>
    </source>
</evidence>
<dbReference type="RefSeq" id="WP_377191025.1">
    <property type="nucleotide sequence ID" value="NZ_JBHUOG010000002.1"/>
</dbReference>
<protein>
    <submittedName>
        <fullName evidence="2">Uncharacterized protein</fullName>
    </submittedName>
</protein>
<dbReference type="EMBL" id="JBHUOG010000002">
    <property type="protein sequence ID" value="MFD2797758.1"/>
    <property type="molecule type" value="Genomic_DNA"/>
</dbReference>
<reference evidence="3" key="1">
    <citation type="journal article" date="2019" name="Int. J. Syst. Evol. Microbiol.">
        <title>The Global Catalogue of Microorganisms (GCM) 10K type strain sequencing project: providing services to taxonomists for standard genome sequencing and annotation.</title>
        <authorList>
            <consortium name="The Broad Institute Genomics Platform"/>
            <consortium name="The Broad Institute Genome Sequencing Center for Infectious Disease"/>
            <person name="Wu L."/>
            <person name="Ma J."/>
        </authorList>
    </citation>
    <scope>NUCLEOTIDE SEQUENCE [LARGE SCALE GENOMIC DNA]</scope>
    <source>
        <strain evidence="3">CCM 7044</strain>
    </source>
</reference>
<feature type="region of interest" description="Disordered" evidence="1">
    <location>
        <begin position="85"/>
        <end position="116"/>
    </location>
</feature>
<feature type="compositionally biased region" description="Basic and acidic residues" evidence="1">
    <location>
        <begin position="86"/>
        <end position="97"/>
    </location>
</feature>
<evidence type="ECO:0000313" key="2">
    <source>
        <dbReference type="EMBL" id="MFD2797758.1"/>
    </source>
</evidence>
<sequence length="116" mass="12287">MAMSRLQRIAADLLEFYEQTDKDLQLIAELAQATQGDANLLGSVSAYEAAVKAELLEERGQVIESSVEHLTALLQGAVTSLTTTYDHVRGPSPREVDTSSCGQAASRSVAGSVSCS</sequence>
<gene>
    <name evidence="2" type="ORF">ACFS27_29660</name>
</gene>
<comment type="caution">
    <text evidence="2">The sequence shown here is derived from an EMBL/GenBank/DDBJ whole genome shotgun (WGS) entry which is preliminary data.</text>
</comment>